<protein>
    <recommendedName>
        <fullName evidence="3">Endonuclease/exonuclease/phosphatase domain-containing protein</fullName>
    </recommendedName>
</protein>
<evidence type="ECO:0008006" key="3">
    <source>
        <dbReference type="Google" id="ProtNLM"/>
    </source>
</evidence>
<evidence type="ECO:0000313" key="2">
    <source>
        <dbReference type="Proteomes" id="UP001459277"/>
    </source>
</evidence>
<dbReference type="Proteomes" id="UP001459277">
    <property type="component" value="Unassembled WGS sequence"/>
</dbReference>
<sequence length="239" mass="27386">MQENVRSFMEEKLKNERPGCGTTPAEHNESIKLELLRAWEPLDSSRPSQTCFYGWPEASQKHKSWALLSHLATLVEGPWCCIGDFNAILLFSEKQSKHQPPYKQTKDFSLALESCRLADMGFHGYPFTRNNKRSGDANTKESLDRVVANSEWRERFPASTLTHLFSHALDHAPLVLQTMIDHGLRGRRANGFKFEEAWLLWDDCERMVADSWTVRQTRAGSAMSMIKSKIENYGVELHA</sequence>
<dbReference type="Gene3D" id="3.60.10.10">
    <property type="entry name" value="Endonuclease/exonuclease/phosphatase"/>
    <property type="match status" value="1"/>
</dbReference>
<dbReference type="AlphaFoldDB" id="A0AAW2CUX9"/>
<dbReference type="SUPFAM" id="SSF56219">
    <property type="entry name" value="DNase I-like"/>
    <property type="match status" value="1"/>
</dbReference>
<reference evidence="1 2" key="1">
    <citation type="submission" date="2024-01" db="EMBL/GenBank/DDBJ databases">
        <title>A telomere-to-telomere, gap-free genome of sweet tea (Lithocarpus litseifolius).</title>
        <authorList>
            <person name="Zhou J."/>
        </authorList>
    </citation>
    <scope>NUCLEOTIDE SEQUENCE [LARGE SCALE GENOMIC DNA]</scope>
    <source>
        <strain evidence="1">Zhou-2022a</strain>
        <tissue evidence="1">Leaf</tissue>
    </source>
</reference>
<dbReference type="EMBL" id="JAZDWU010000005">
    <property type="protein sequence ID" value="KAL0001277.1"/>
    <property type="molecule type" value="Genomic_DNA"/>
</dbReference>
<keyword evidence="2" id="KW-1185">Reference proteome</keyword>
<dbReference type="PANTHER" id="PTHR33710">
    <property type="entry name" value="BNAC02G09200D PROTEIN"/>
    <property type="match status" value="1"/>
</dbReference>
<dbReference type="PANTHER" id="PTHR33710:SF77">
    <property type="entry name" value="DNASE I-LIKE SUPERFAMILY PROTEIN"/>
    <property type="match status" value="1"/>
</dbReference>
<proteinExistence type="predicted"/>
<dbReference type="InterPro" id="IPR036691">
    <property type="entry name" value="Endo/exonu/phosph_ase_sf"/>
</dbReference>
<organism evidence="1 2">
    <name type="scientific">Lithocarpus litseifolius</name>
    <dbReference type="NCBI Taxonomy" id="425828"/>
    <lineage>
        <taxon>Eukaryota</taxon>
        <taxon>Viridiplantae</taxon>
        <taxon>Streptophyta</taxon>
        <taxon>Embryophyta</taxon>
        <taxon>Tracheophyta</taxon>
        <taxon>Spermatophyta</taxon>
        <taxon>Magnoliopsida</taxon>
        <taxon>eudicotyledons</taxon>
        <taxon>Gunneridae</taxon>
        <taxon>Pentapetalae</taxon>
        <taxon>rosids</taxon>
        <taxon>fabids</taxon>
        <taxon>Fagales</taxon>
        <taxon>Fagaceae</taxon>
        <taxon>Lithocarpus</taxon>
    </lineage>
</organism>
<name>A0AAW2CUX9_9ROSI</name>
<evidence type="ECO:0000313" key="1">
    <source>
        <dbReference type="EMBL" id="KAL0001277.1"/>
    </source>
</evidence>
<gene>
    <name evidence="1" type="ORF">SO802_015058</name>
</gene>
<accession>A0AAW2CUX9</accession>
<comment type="caution">
    <text evidence="1">The sequence shown here is derived from an EMBL/GenBank/DDBJ whole genome shotgun (WGS) entry which is preliminary data.</text>
</comment>